<feature type="transmembrane region" description="Helical" evidence="1">
    <location>
        <begin position="75"/>
        <end position="95"/>
    </location>
</feature>
<feature type="transmembrane region" description="Helical" evidence="1">
    <location>
        <begin position="36"/>
        <end position="63"/>
    </location>
</feature>
<evidence type="ECO:0000313" key="4">
    <source>
        <dbReference type="Proteomes" id="UP000277326"/>
    </source>
</evidence>
<keyword evidence="5" id="KW-1185">Reference proteome</keyword>
<keyword evidence="1" id="KW-0472">Membrane</keyword>
<evidence type="ECO:0000313" key="5">
    <source>
        <dbReference type="Proteomes" id="UP000282007"/>
    </source>
</evidence>
<dbReference type="AlphaFoldDB" id="A0A3M0DPE3"/>
<dbReference type="EMBL" id="CP034145">
    <property type="protein sequence ID" value="AZH24616.1"/>
    <property type="molecule type" value="Genomic_DNA"/>
</dbReference>
<dbReference type="KEGG" id="haer:DU502_04100"/>
<sequence>MALHNRLRPWHGVMLVVFVAGTGLALLRAGTVTGGAILRAVLSGLFGLVVFQFTVGNVWGYAVEYYNTGGSWTDLPFLTPFVAAGVAVVATGIYVGNVAVAAWVAFWVFVIVAAVVALGAWFVAGYRDAGAS</sequence>
<protein>
    <submittedName>
        <fullName evidence="3">Uncharacterized protein</fullName>
    </submittedName>
</protein>
<reference evidence="2 5" key="2">
    <citation type="submission" date="2018-07" db="EMBL/GenBank/DDBJ databases">
        <title>Genome sequences of Haloplanus aerogenes JCM 16430T.</title>
        <authorList>
            <person name="Kim Y.B."/>
            <person name="Roh S.W."/>
        </authorList>
    </citation>
    <scope>NUCLEOTIDE SEQUENCE [LARGE SCALE GENOMIC DNA]</scope>
    <source>
        <strain evidence="2 5">JCM 16430</strain>
    </source>
</reference>
<organism evidence="3 4">
    <name type="scientific">Haloplanus aerogenes</name>
    <dbReference type="NCBI Taxonomy" id="660522"/>
    <lineage>
        <taxon>Archaea</taxon>
        <taxon>Methanobacteriati</taxon>
        <taxon>Methanobacteriota</taxon>
        <taxon>Stenosarchaea group</taxon>
        <taxon>Halobacteria</taxon>
        <taxon>Halobacteriales</taxon>
        <taxon>Haloferacaceae</taxon>
        <taxon>Haloplanus</taxon>
    </lineage>
</organism>
<feature type="transmembrane region" description="Helical" evidence="1">
    <location>
        <begin position="101"/>
        <end position="124"/>
    </location>
</feature>
<reference evidence="3 4" key="1">
    <citation type="journal article" date="2015" name="Stand. Genomic Sci.">
        <title>Genomic Encyclopedia of Bacterial and Archaeal Type Strains, Phase III: the genomes of soil and plant-associated and newly described type strains.</title>
        <authorList>
            <person name="Whitman W.B."/>
            <person name="Woyke T."/>
            <person name="Klenk H.P."/>
            <person name="Zhou Y."/>
            <person name="Lilburn T.G."/>
            <person name="Beck B.J."/>
            <person name="De Vos P."/>
            <person name="Vandamme P."/>
            <person name="Eisen J.A."/>
            <person name="Garrity G."/>
            <person name="Hugenholtz P."/>
            <person name="Kyrpides N.C."/>
        </authorList>
    </citation>
    <scope>NUCLEOTIDE SEQUENCE [LARGE SCALE GENOMIC DNA]</scope>
    <source>
        <strain evidence="3 4">CGMCC 1.10124</strain>
    </source>
</reference>
<name>A0A3M0DPE3_9EURY</name>
<reference evidence="3" key="3">
    <citation type="submission" date="2018-10" db="EMBL/GenBank/DDBJ databases">
        <authorList>
            <person name="Whitman W."/>
            <person name="Huntemann M."/>
            <person name="Clum A."/>
            <person name="Pillay M."/>
            <person name="Palaniappan K."/>
            <person name="Varghese N."/>
            <person name="Mikhailova N."/>
            <person name="Stamatis D."/>
            <person name="Reddy T."/>
            <person name="Daum C."/>
            <person name="Shapiro N."/>
            <person name="Ivanova N."/>
            <person name="Kyrpides N."/>
            <person name="Woyke T."/>
        </authorList>
    </citation>
    <scope>NUCLEOTIDE SEQUENCE</scope>
    <source>
        <strain evidence="3">CGMCC 1.10124</strain>
    </source>
</reference>
<keyword evidence="1" id="KW-0812">Transmembrane</keyword>
<feature type="transmembrane region" description="Helical" evidence="1">
    <location>
        <begin position="12"/>
        <end position="30"/>
    </location>
</feature>
<dbReference type="RefSeq" id="WP_121919651.1">
    <property type="nucleotide sequence ID" value="NZ_CP034145.1"/>
</dbReference>
<gene>
    <name evidence="3" type="ORF">ATH50_0957</name>
    <name evidence="2" type="ORF">DU502_04100</name>
</gene>
<keyword evidence="1" id="KW-1133">Transmembrane helix</keyword>
<dbReference type="Proteomes" id="UP000282007">
    <property type="component" value="Chromosome"/>
</dbReference>
<accession>A0A3M0DPE3</accession>
<evidence type="ECO:0000256" key="1">
    <source>
        <dbReference type="SAM" id="Phobius"/>
    </source>
</evidence>
<dbReference type="EMBL" id="REFS01000002">
    <property type="protein sequence ID" value="RMB23728.1"/>
    <property type="molecule type" value="Genomic_DNA"/>
</dbReference>
<proteinExistence type="predicted"/>
<evidence type="ECO:0000313" key="3">
    <source>
        <dbReference type="EMBL" id="RMB23728.1"/>
    </source>
</evidence>
<dbReference type="OrthoDB" id="307153at2157"/>
<evidence type="ECO:0000313" key="2">
    <source>
        <dbReference type="EMBL" id="AZH24616.1"/>
    </source>
</evidence>
<dbReference type="Proteomes" id="UP000277326">
    <property type="component" value="Unassembled WGS sequence"/>
</dbReference>
<dbReference type="GeneID" id="38470440"/>